<dbReference type="InterPro" id="IPR001680">
    <property type="entry name" value="WD40_rpt"/>
</dbReference>
<dbReference type="GO" id="GO:0005840">
    <property type="term" value="C:ribosome"/>
    <property type="evidence" value="ECO:0007669"/>
    <property type="project" value="UniProtKB-KW"/>
</dbReference>
<dbReference type="GO" id="GO:1990904">
    <property type="term" value="C:ribonucleoprotein complex"/>
    <property type="evidence" value="ECO:0007669"/>
    <property type="project" value="UniProtKB-KW"/>
</dbReference>
<dbReference type="PRINTS" id="PR00319">
    <property type="entry name" value="GPROTEINB"/>
</dbReference>
<dbReference type="RefSeq" id="XP_028882942.1">
    <property type="nucleotide sequence ID" value="XM_029025959.1"/>
</dbReference>
<dbReference type="Pfam" id="PF00400">
    <property type="entry name" value="WD40"/>
    <property type="match status" value="7"/>
</dbReference>
<dbReference type="PANTHER" id="PTHR19848:SF0">
    <property type="entry name" value="NOTCHLESS PROTEIN HOMOLOG 1"/>
    <property type="match status" value="1"/>
</dbReference>
<gene>
    <name evidence="9" type="ORF">TM35_000153070</name>
</gene>
<proteinExistence type="predicted"/>
<dbReference type="InterPro" id="IPR012972">
    <property type="entry name" value="NLE"/>
</dbReference>
<dbReference type="STRING" id="67003.A0A1X0NVZ7"/>
<reference evidence="9 10" key="1">
    <citation type="submission" date="2017-03" db="EMBL/GenBank/DDBJ databases">
        <title>An alternative strategy for trypanosome survival in the mammalian bloodstream revealed through genome and transcriptome analysis of the ubiquitous bovine parasite Trypanosoma (Megatrypanum) theileri.</title>
        <authorList>
            <person name="Kelly S."/>
            <person name="Ivens A."/>
            <person name="Mott A."/>
            <person name="O'Neill E."/>
            <person name="Emms D."/>
            <person name="Macleod O."/>
            <person name="Voorheis P."/>
            <person name="Matthews J."/>
            <person name="Matthews K."/>
            <person name="Carrington M."/>
        </authorList>
    </citation>
    <scope>NUCLEOTIDE SEQUENCE [LARGE SCALE GENOMIC DNA]</scope>
    <source>
        <strain evidence="9">Edinburgh</strain>
    </source>
</reference>
<keyword evidence="6" id="KW-0687">Ribonucleoprotein</keyword>
<feature type="repeat" description="WD" evidence="7">
    <location>
        <begin position="282"/>
        <end position="322"/>
    </location>
</feature>
<dbReference type="GO" id="GO:0005730">
    <property type="term" value="C:nucleolus"/>
    <property type="evidence" value="ECO:0007669"/>
    <property type="project" value="UniProtKB-SubCell"/>
</dbReference>
<name>A0A1X0NVZ7_9TRYP</name>
<organism evidence="9 10">
    <name type="scientific">Trypanosoma theileri</name>
    <dbReference type="NCBI Taxonomy" id="67003"/>
    <lineage>
        <taxon>Eukaryota</taxon>
        <taxon>Discoba</taxon>
        <taxon>Euglenozoa</taxon>
        <taxon>Kinetoplastea</taxon>
        <taxon>Metakinetoplastina</taxon>
        <taxon>Trypanosomatida</taxon>
        <taxon>Trypanosomatidae</taxon>
        <taxon>Trypanosoma</taxon>
    </lineage>
</organism>
<dbReference type="PANTHER" id="PTHR19848">
    <property type="entry name" value="WD40 REPEAT PROTEIN"/>
    <property type="match status" value="1"/>
</dbReference>
<keyword evidence="4" id="KW-0689">Ribosomal protein</keyword>
<evidence type="ECO:0000256" key="4">
    <source>
        <dbReference type="ARBA" id="ARBA00022980"/>
    </source>
</evidence>
<keyword evidence="10" id="KW-1185">Reference proteome</keyword>
<dbReference type="Pfam" id="PF08154">
    <property type="entry name" value="NLE"/>
    <property type="match status" value="1"/>
</dbReference>
<evidence type="ECO:0000256" key="6">
    <source>
        <dbReference type="ARBA" id="ARBA00023274"/>
    </source>
</evidence>
<dbReference type="Gene3D" id="2.130.10.10">
    <property type="entry name" value="YVTN repeat-like/Quinoprotein amine dehydrogenase"/>
    <property type="match status" value="1"/>
</dbReference>
<dbReference type="Proteomes" id="UP000192257">
    <property type="component" value="Unassembled WGS sequence"/>
</dbReference>
<dbReference type="InterPro" id="IPR019775">
    <property type="entry name" value="WD40_repeat_CS"/>
</dbReference>
<evidence type="ECO:0000256" key="5">
    <source>
        <dbReference type="ARBA" id="ARBA00023242"/>
    </source>
</evidence>
<feature type="repeat" description="WD" evidence="7">
    <location>
        <begin position="488"/>
        <end position="521"/>
    </location>
</feature>
<dbReference type="SMART" id="SM00320">
    <property type="entry name" value="WD40"/>
    <property type="match status" value="8"/>
</dbReference>
<dbReference type="InterPro" id="IPR015943">
    <property type="entry name" value="WD40/YVTN_repeat-like_dom_sf"/>
</dbReference>
<dbReference type="InterPro" id="IPR020472">
    <property type="entry name" value="WD40_PAC1"/>
</dbReference>
<sequence length="521" mass="58587">MPVRKKQRRDVVVTSADAIDDVEEKKEMVMVRLVDENGNWAGAQILLPVSATPRQLDELLSSMLDEDAQINPYAFFIDGEQVNDSVRETLFKKQREAFVDKMLKEGRRVRSQDVDKLMFELPEETIVDIQFKPQAKFRVRPVTRCAGTLDGHSEAVLVVSFSPNGEVLATGGGDKEIRLWDVNTLTPTEELKAHTSWVQVLSWSPDGNYLVSGSKDGTLIVWTHDGAYGNFKGKKYKAHSSYLSHVSWEPLHKNIECNRFVSASKDASLKVWQTVNGLQFSLSGHQACVTCVKWGGEDLIYSSSQDRSIIVWDASNGSPRSILRGHAHWVNFVALSTDLVIRTGAFDHEERKFDSRREMQQYAETRYQEVVKRLGGYERLVSCSDDNTMFLWSPQQQVTPLGRMTGHQGAIFHIQFSPDGTMIASCSADKSVKLWNASDGKFITTLRGHVAAVYHVSWSLDSRLLVSGSRDSTLKLWSVSSRELVEDLSGHSDEIFSTDWSPDGQRVATGSKDKKVLIWVH</sequence>
<keyword evidence="3" id="KW-0677">Repeat</keyword>
<feature type="domain" description="NLE" evidence="8">
    <location>
        <begin position="29"/>
        <end position="90"/>
    </location>
</feature>
<dbReference type="EMBL" id="NBCO01000015">
    <property type="protein sequence ID" value="ORC88876.1"/>
    <property type="molecule type" value="Genomic_DNA"/>
</dbReference>
<feature type="repeat" description="WD" evidence="7">
    <location>
        <begin position="149"/>
        <end position="190"/>
    </location>
</feature>
<dbReference type="InterPro" id="IPR001632">
    <property type="entry name" value="WD40_G-protein_beta-like"/>
</dbReference>
<dbReference type="OrthoDB" id="10267436at2759"/>
<keyword evidence="2 7" id="KW-0853">WD repeat</keyword>
<evidence type="ECO:0000259" key="8">
    <source>
        <dbReference type="Pfam" id="PF08154"/>
    </source>
</evidence>
<comment type="caution">
    <text evidence="9">The sequence shown here is derived from an EMBL/GenBank/DDBJ whole genome shotgun (WGS) entry which is preliminary data.</text>
</comment>
<dbReference type="PROSITE" id="PS00678">
    <property type="entry name" value="WD_REPEATS_1"/>
    <property type="match status" value="3"/>
</dbReference>
<protein>
    <submittedName>
        <fullName evidence="9">Notchless</fullName>
    </submittedName>
</protein>
<feature type="repeat" description="WD" evidence="7">
    <location>
        <begin position="446"/>
        <end position="487"/>
    </location>
</feature>
<evidence type="ECO:0000313" key="9">
    <source>
        <dbReference type="EMBL" id="ORC88876.1"/>
    </source>
</evidence>
<accession>A0A1X0NVZ7</accession>
<keyword evidence="5" id="KW-0539">Nucleus</keyword>
<evidence type="ECO:0000256" key="3">
    <source>
        <dbReference type="ARBA" id="ARBA00022737"/>
    </source>
</evidence>
<dbReference type="InterPro" id="IPR036322">
    <property type="entry name" value="WD40_repeat_dom_sf"/>
</dbReference>
<feature type="repeat" description="WD" evidence="7">
    <location>
        <begin position="404"/>
        <end position="445"/>
    </location>
</feature>
<feature type="repeat" description="WD" evidence="7">
    <location>
        <begin position="191"/>
        <end position="222"/>
    </location>
</feature>
<dbReference type="AlphaFoldDB" id="A0A1X0NVZ7"/>
<dbReference type="GeneID" id="39985739"/>
<comment type="subcellular location">
    <subcellularLocation>
        <location evidence="1">Nucleus</location>
        <location evidence="1">Nucleolus</location>
    </subcellularLocation>
</comment>
<dbReference type="PROSITE" id="PS50294">
    <property type="entry name" value="WD_REPEATS_REGION"/>
    <property type="match status" value="6"/>
</dbReference>
<dbReference type="PROSITE" id="PS50082">
    <property type="entry name" value="WD_REPEATS_2"/>
    <property type="match status" value="7"/>
</dbReference>
<evidence type="ECO:0000256" key="7">
    <source>
        <dbReference type="PROSITE-ProRule" id="PRU00221"/>
    </source>
</evidence>
<dbReference type="SUPFAM" id="SSF50978">
    <property type="entry name" value="WD40 repeat-like"/>
    <property type="match status" value="1"/>
</dbReference>
<dbReference type="PRINTS" id="PR00320">
    <property type="entry name" value="GPROTEINBRPT"/>
</dbReference>
<feature type="repeat" description="WD" evidence="7">
    <location>
        <begin position="236"/>
        <end position="273"/>
    </location>
</feature>
<dbReference type="VEuPathDB" id="TriTrypDB:TM35_000153070"/>
<evidence type="ECO:0000256" key="2">
    <source>
        <dbReference type="ARBA" id="ARBA00022574"/>
    </source>
</evidence>
<dbReference type="GO" id="GO:0000027">
    <property type="term" value="P:ribosomal large subunit assembly"/>
    <property type="evidence" value="ECO:0007669"/>
    <property type="project" value="TreeGrafter"/>
</dbReference>
<evidence type="ECO:0000313" key="10">
    <source>
        <dbReference type="Proteomes" id="UP000192257"/>
    </source>
</evidence>
<dbReference type="CDD" id="cd00200">
    <property type="entry name" value="WD40"/>
    <property type="match status" value="1"/>
</dbReference>
<evidence type="ECO:0000256" key="1">
    <source>
        <dbReference type="ARBA" id="ARBA00004604"/>
    </source>
</evidence>